<protein>
    <submittedName>
        <fullName evidence="2">Uncharacterized protein</fullName>
    </submittedName>
</protein>
<accession>A0AAW1WSF1</accession>
<feature type="region of interest" description="Disordered" evidence="1">
    <location>
        <begin position="31"/>
        <end position="132"/>
    </location>
</feature>
<keyword evidence="3" id="KW-1185">Reference proteome</keyword>
<name>A0AAW1WSF1_RUBAR</name>
<dbReference type="AlphaFoldDB" id="A0AAW1WSF1"/>
<feature type="compositionally biased region" description="Basic and acidic residues" evidence="1">
    <location>
        <begin position="98"/>
        <end position="131"/>
    </location>
</feature>
<evidence type="ECO:0000256" key="1">
    <source>
        <dbReference type="SAM" id="MobiDB-lite"/>
    </source>
</evidence>
<evidence type="ECO:0000313" key="2">
    <source>
        <dbReference type="EMBL" id="KAK9926576.1"/>
    </source>
</evidence>
<organism evidence="2 3">
    <name type="scientific">Rubus argutus</name>
    <name type="common">Southern blackberry</name>
    <dbReference type="NCBI Taxonomy" id="59490"/>
    <lineage>
        <taxon>Eukaryota</taxon>
        <taxon>Viridiplantae</taxon>
        <taxon>Streptophyta</taxon>
        <taxon>Embryophyta</taxon>
        <taxon>Tracheophyta</taxon>
        <taxon>Spermatophyta</taxon>
        <taxon>Magnoliopsida</taxon>
        <taxon>eudicotyledons</taxon>
        <taxon>Gunneridae</taxon>
        <taxon>Pentapetalae</taxon>
        <taxon>rosids</taxon>
        <taxon>fabids</taxon>
        <taxon>Rosales</taxon>
        <taxon>Rosaceae</taxon>
        <taxon>Rosoideae</taxon>
        <taxon>Rosoideae incertae sedis</taxon>
        <taxon>Rubus</taxon>
    </lineage>
</organism>
<feature type="compositionally biased region" description="Basic and acidic residues" evidence="1">
    <location>
        <begin position="31"/>
        <end position="58"/>
    </location>
</feature>
<feature type="compositionally biased region" description="Basic and acidic residues" evidence="1">
    <location>
        <begin position="195"/>
        <end position="208"/>
    </location>
</feature>
<feature type="region of interest" description="Disordered" evidence="1">
    <location>
        <begin position="195"/>
        <end position="261"/>
    </location>
</feature>
<feature type="compositionally biased region" description="Low complexity" evidence="1">
    <location>
        <begin position="65"/>
        <end position="79"/>
    </location>
</feature>
<dbReference type="EMBL" id="JBEDUW010000005">
    <property type="protein sequence ID" value="KAK9926576.1"/>
    <property type="molecule type" value="Genomic_DNA"/>
</dbReference>
<feature type="compositionally biased region" description="Polar residues" evidence="1">
    <location>
        <begin position="223"/>
        <end position="237"/>
    </location>
</feature>
<reference evidence="2 3" key="1">
    <citation type="journal article" date="2023" name="G3 (Bethesda)">
        <title>A chromosome-length genome assembly and annotation of blackberry (Rubus argutus, cv. 'Hillquist').</title>
        <authorList>
            <person name="Bruna T."/>
            <person name="Aryal R."/>
            <person name="Dudchenko O."/>
            <person name="Sargent D.J."/>
            <person name="Mead D."/>
            <person name="Buti M."/>
            <person name="Cavallini A."/>
            <person name="Hytonen T."/>
            <person name="Andres J."/>
            <person name="Pham M."/>
            <person name="Weisz D."/>
            <person name="Mascagni F."/>
            <person name="Usai G."/>
            <person name="Natali L."/>
            <person name="Bassil N."/>
            <person name="Fernandez G.E."/>
            <person name="Lomsadze A."/>
            <person name="Armour M."/>
            <person name="Olukolu B."/>
            <person name="Poorten T."/>
            <person name="Britton C."/>
            <person name="Davik J."/>
            <person name="Ashrafi H."/>
            <person name="Aiden E.L."/>
            <person name="Borodovsky M."/>
            <person name="Worthington M."/>
        </authorList>
    </citation>
    <scope>NUCLEOTIDE SEQUENCE [LARGE SCALE GENOMIC DNA]</scope>
    <source>
        <strain evidence="2">PI 553951</strain>
    </source>
</reference>
<proteinExistence type="predicted"/>
<comment type="caution">
    <text evidence="2">The sequence shown here is derived from an EMBL/GenBank/DDBJ whole genome shotgun (WGS) entry which is preliminary data.</text>
</comment>
<feature type="compositionally biased region" description="Basic residues" evidence="1">
    <location>
        <begin position="242"/>
        <end position="251"/>
    </location>
</feature>
<sequence length="294" mass="33010">MGGQNSKLTPEAEAMPARIRALLQRKYEEIRNRTRATKLKDDATLSKKQLLKPEHQEEGVVNSVSQSLHSSPENSSESPKVQPTPEKKSLKVAPVLLDHNEIEGKKREEVEENKEDQKLENSVEEHKEKQTAKVAKVVPVYIGGVFALEQATEVEEEDEDHEEGMRSNNYQMFMCPASPSFRVYCKEALEIEKEFEKETDKDESKHDSTYSTDEEINHKKTPSADSSVDSIVDNNEGQDTKTKKKGRRRMRNPFSMGGGPNCSVKNLLNVKGCYNTGCSGHDRATLLAEKSAAT</sequence>
<evidence type="ECO:0000313" key="3">
    <source>
        <dbReference type="Proteomes" id="UP001457282"/>
    </source>
</evidence>
<gene>
    <name evidence="2" type="ORF">M0R45_023797</name>
</gene>
<dbReference type="Proteomes" id="UP001457282">
    <property type="component" value="Unassembled WGS sequence"/>
</dbReference>